<keyword evidence="2" id="KW-0863">Zinc-finger</keyword>
<evidence type="ECO:0000256" key="8">
    <source>
        <dbReference type="ARBA" id="ARBA00023242"/>
    </source>
</evidence>
<proteinExistence type="predicted"/>
<dbReference type="Gene3D" id="3.30.50.10">
    <property type="entry name" value="Erythroid Transcription Factor GATA-1, subunit A"/>
    <property type="match status" value="1"/>
</dbReference>
<keyword evidence="5" id="KW-0238">DNA-binding</keyword>
<keyword evidence="4" id="KW-0805">Transcription regulation</keyword>
<evidence type="ECO:0000256" key="1">
    <source>
        <dbReference type="ARBA" id="ARBA00022723"/>
    </source>
</evidence>
<dbReference type="EMBL" id="CAAALY010055664">
    <property type="protein sequence ID" value="VEL22304.1"/>
    <property type="molecule type" value="Genomic_DNA"/>
</dbReference>
<gene>
    <name evidence="11" type="ORF">PXEA_LOCUS15744</name>
</gene>
<evidence type="ECO:0000256" key="3">
    <source>
        <dbReference type="ARBA" id="ARBA00022833"/>
    </source>
</evidence>
<keyword evidence="12" id="KW-1185">Reference proteome</keyword>
<keyword evidence="8" id="KW-0539">Nucleus</keyword>
<dbReference type="GO" id="GO:0008270">
    <property type="term" value="F:zinc ion binding"/>
    <property type="evidence" value="ECO:0007669"/>
    <property type="project" value="UniProtKB-KW"/>
</dbReference>
<name>A0A3S5AF20_9PLAT</name>
<protein>
    <recommendedName>
        <fullName evidence="10">Nuclear receptor domain-containing protein</fullName>
    </recommendedName>
</protein>
<dbReference type="InterPro" id="IPR001628">
    <property type="entry name" value="Znf_hrmn_rcpt"/>
</dbReference>
<feature type="region of interest" description="Disordered" evidence="9">
    <location>
        <begin position="1"/>
        <end position="20"/>
    </location>
</feature>
<keyword evidence="6" id="KW-0804">Transcription</keyword>
<organism evidence="11 12">
    <name type="scientific">Protopolystoma xenopodis</name>
    <dbReference type="NCBI Taxonomy" id="117903"/>
    <lineage>
        <taxon>Eukaryota</taxon>
        <taxon>Metazoa</taxon>
        <taxon>Spiralia</taxon>
        <taxon>Lophotrochozoa</taxon>
        <taxon>Platyhelminthes</taxon>
        <taxon>Monogenea</taxon>
        <taxon>Polyopisthocotylea</taxon>
        <taxon>Polystomatidea</taxon>
        <taxon>Polystomatidae</taxon>
        <taxon>Protopolystoma</taxon>
    </lineage>
</organism>
<evidence type="ECO:0000313" key="12">
    <source>
        <dbReference type="Proteomes" id="UP000784294"/>
    </source>
</evidence>
<keyword evidence="7" id="KW-0675">Receptor</keyword>
<evidence type="ECO:0000313" key="11">
    <source>
        <dbReference type="EMBL" id="VEL22304.1"/>
    </source>
</evidence>
<evidence type="ECO:0000259" key="10">
    <source>
        <dbReference type="Pfam" id="PF00105"/>
    </source>
</evidence>
<evidence type="ECO:0000256" key="2">
    <source>
        <dbReference type="ARBA" id="ARBA00022771"/>
    </source>
</evidence>
<dbReference type="Proteomes" id="UP000784294">
    <property type="component" value="Unassembled WGS sequence"/>
</dbReference>
<sequence length="178" mass="19953">MATQMASKAATQRSSAVSQSHVFSKQSDTCHFILKNKLPDCHVFGCAPSRKLSVNHLCAETPDKVDMYFYDSEPTISNGTHFVPKPEMEQVQSAKTRDDRRDRSRNAKAISDFPKDKSLAASAIFRKSEILTPEHAFVQYQTRSDDQTCQVCGQPAVGFHHRAYVCEACKGSILYMKN</sequence>
<reference evidence="11" key="1">
    <citation type="submission" date="2018-11" db="EMBL/GenBank/DDBJ databases">
        <authorList>
            <consortium name="Pathogen Informatics"/>
        </authorList>
    </citation>
    <scope>NUCLEOTIDE SEQUENCE</scope>
</reference>
<dbReference type="GO" id="GO:0043565">
    <property type="term" value="F:sequence-specific DNA binding"/>
    <property type="evidence" value="ECO:0007669"/>
    <property type="project" value="InterPro"/>
</dbReference>
<evidence type="ECO:0000256" key="9">
    <source>
        <dbReference type="SAM" id="MobiDB-lite"/>
    </source>
</evidence>
<feature type="domain" description="Nuclear receptor" evidence="10">
    <location>
        <begin position="147"/>
        <end position="171"/>
    </location>
</feature>
<dbReference type="SUPFAM" id="SSF57716">
    <property type="entry name" value="Glucocorticoid receptor-like (DNA-binding domain)"/>
    <property type="match status" value="1"/>
</dbReference>
<keyword evidence="1" id="KW-0479">Metal-binding</keyword>
<dbReference type="GO" id="GO:0003700">
    <property type="term" value="F:DNA-binding transcription factor activity"/>
    <property type="evidence" value="ECO:0007669"/>
    <property type="project" value="InterPro"/>
</dbReference>
<dbReference type="AlphaFoldDB" id="A0A3S5AF20"/>
<dbReference type="Pfam" id="PF00105">
    <property type="entry name" value="zf-C4"/>
    <property type="match status" value="1"/>
</dbReference>
<dbReference type="InterPro" id="IPR013088">
    <property type="entry name" value="Znf_NHR/GATA"/>
</dbReference>
<evidence type="ECO:0000256" key="7">
    <source>
        <dbReference type="ARBA" id="ARBA00023170"/>
    </source>
</evidence>
<evidence type="ECO:0000256" key="6">
    <source>
        <dbReference type="ARBA" id="ARBA00023163"/>
    </source>
</evidence>
<accession>A0A3S5AF20</accession>
<comment type="caution">
    <text evidence="11">The sequence shown here is derived from an EMBL/GenBank/DDBJ whole genome shotgun (WGS) entry which is preliminary data.</text>
</comment>
<dbReference type="OrthoDB" id="6264639at2759"/>
<keyword evidence="3" id="KW-0862">Zinc</keyword>
<evidence type="ECO:0000256" key="4">
    <source>
        <dbReference type="ARBA" id="ARBA00023015"/>
    </source>
</evidence>
<evidence type="ECO:0000256" key="5">
    <source>
        <dbReference type="ARBA" id="ARBA00023125"/>
    </source>
</evidence>